<evidence type="ECO:0000256" key="1">
    <source>
        <dbReference type="SAM" id="MobiDB-lite"/>
    </source>
</evidence>
<evidence type="ECO:0000313" key="2">
    <source>
        <dbReference type="EMBL" id="KRZ48721.1"/>
    </source>
</evidence>
<organism evidence="2 3">
    <name type="scientific">Trichinella nativa</name>
    <dbReference type="NCBI Taxonomy" id="6335"/>
    <lineage>
        <taxon>Eukaryota</taxon>
        <taxon>Metazoa</taxon>
        <taxon>Ecdysozoa</taxon>
        <taxon>Nematoda</taxon>
        <taxon>Enoplea</taxon>
        <taxon>Dorylaimia</taxon>
        <taxon>Trichinellida</taxon>
        <taxon>Trichinellidae</taxon>
        <taxon>Trichinella</taxon>
    </lineage>
</organism>
<comment type="caution">
    <text evidence="2">The sequence shown here is derived from an EMBL/GenBank/DDBJ whole genome shotgun (WGS) entry which is preliminary data.</text>
</comment>
<sequence length="211" mass="23579">MPRIGDRPKLTVTPGVTNGDEHGMQQSTAVTPCVDDHSTAFCRAPPPFTGNGDLKIWLMRLVDYFEENAIPEERRYGFTKLLLSDEGYGASRLPTLAECPEANYLTFQHRKQRPGETDDAVIRNQFITDIRQEAVFEQLVRRELANFEVAHVEAQEAEQTEAALCLMRLDRHPPATSPGQCGCCRRKHTKPRAGQPSVGYAAEGARQQPLS</sequence>
<keyword evidence="3" id="KW-1185">Reference proteome</keyword>
<accession>A0A0V1KNR1</accession>
<feature type="region of interest" description="Disordered" evidence="1">
    <location>
        <begin position="187"/>
        <end position="211"/>
    </location>
</feature>
<reference evidence="2 3" key="1">
    <citation type="submission" date="2015-05" db="EMBL/GenBank/DDBJ databases">
        <title>Evolution of Trichinella species and genotypes.</title>
        <authorList>
            <person name="Korhonen P.K."/>
            <person name="Edoardo P."/>
            <person name="Giuseppe L.R."/>
            <person name="Gasser R.B."/>
        </authorList>
    </citation>
    <scope>NUCLEOTIDE SEQUENCE [LARGE SCALE GENOMIC DNA]</scope>
    <source>
        <strain evidence="2">ISS10</strain>
    </source>
</reference>
<dbReference type="OrthoDB" id="5925295at2759"/>
<proteinExistence type="predicted"/>
<protein>
    <submittedName>
        <fullName evidence="2">Uncharacterized protein</fullName>
    </submittedName>
</protein>
<evidence type="ECO:0000313" key="3">
    <source>
        <dbReference type="Proteomes" id="UP000054721"/>
    </source>
</evidence>
<feature type="region of interest" description="Disordered" evidence="1">
    <location>
        <begin position="1"/>
        <end position="24"/>
    </location>
</feature>
<dbReference type="Proteomes" id="UP000054721">
    <property type="component" value="Unassembled WGS sequence"/>
</dbReference>
<dbReference type="EMBL" id="JYDW01000371">
    <property type="protein sequence ID" value="KRZ48721.1"/>
    <property type="molecule type" value="Genomic_DNA"/>
</dbReference>
<gene>
    <name evidence="2" type="ORF">T02_6508</name>
</gene>
<dbReference type="AlphaFoldDB" id="A0A0V1KNR1"/>
<name>A0A0V1KNR1_9BILA</name>